<gene>
    <name evidence="6" type="ORF">EUX98_g2544</name>
</gene>
<dbReference type="Pfam" id="PF15787">
    <property type="entry name" value="DUF4704"/>
    <property type="match status" value="1"/>
</dbReference>
<accession>A0A4S4N729</accession>
<dbReference type="PROSITE" id="PS51783">
    <property type="entry name" value="PH_BEACH"/>
    <property type="match status" value="1"/>
</dbReference>
<keyword evidence="1" id="KW-0853">WD repeat</keyword>
<feature type="domain" description="BEACH" evidence="4">
    <location>
        <begin position="914"/>
        <end position="1203"/>
    </location>
</feature>
<evidence type="ECO:0000256" key="3">
    <source>
        <dbReference type="SAM" id="MobiDB-lite"/>
    </source>
</evidence>
<sequence length="1548" mass="172669">MPRFIQHLGPRYVARLQATDIVKFMTYSASTSLSILLANIAPSQKGPAVADLMNVVQNGMSLAETSVIFALSPMGNVGRGGKEKEVGEGERKWEAAMEGDVYEVRSTSLDVSMWKLGGASVALGLVQYAKTAHEVSRTLSVLTGGLRNSWQNSEDMERLRGYEILAAILRNKSHLVNMTGFEILFEFLGLNFRSPDQSTIVNTAAYRAIALNFQLWAHTIPEIQRVHLEHFTTLLQTSRHKKFNMKQCLRKMGLVRKLLFALQTDWYPLDSVPWLVEALRVVAEASFSADDVVKPIVAFLAANLHETASGAASPRSVISRIDQNHPQMKAEQVLAMLVSLIQSPPMYQKFIGALPAARIYLLLLGERPTAGIATAILRMVAVSLKASATFSRKFELASGWSILKTVLPYGWCEAAQEAAIDILLGPVEAGNDRNVVTCSHVVPLLFGVLQSQLDVVTGLNQHDHCYNDAIEATAFAESLLEQVIAIHSSSMTFRQIFKSQTTTQYFLDMYRAFVVALSQAAEIPLASIRLLEKLTHLSLSIALDTAVAAQQKQDILDVLQLAEAVLNPRDSQESSIDTTVFVPKRPARRSRMSSSRLSVHLGERTVQRSIARINDWRKTVIATEKKRLRKNILDLREEHRQITSLTEWSTLLTVERGLWPGVASAPKWRLDETEGPYRVRKKLENDLENVSFKVESRSHQSNIREPDSEAQSMLQPEVPPWAESYEITSADADDHLDEEVQEDKHRRVRHELEPGDVIEAVYTVARIAGVDSSPGLLIFGRTHLYMLDGLMENDDGEIIDVHDAPEKLFFVPGSIVELDGPQRALRWTYEQIINYSDRTCLFRDVALELYFRDSRSLLLVFLQKTQRQATNDKLLAVVNRSGYSNDAVTPSILKSPLVGRLSGRVSGRLSAKVLMSFRMDELSTAQRKWQAREISNFAYISILNQLSGRTPNDATQYPVFPWVLSDYTSKTLNLDSEASYRDLTRPMGALTEGRREAAESRYQSLQSVEEKPFHFGTHFSSSMIVCHFLIRMAPFTNMFKTLQGGDWDLPDRLFADIARAYHSAATDIRGDVRELIPEFFSCPEFLENSQHLDFGISQTSGERIDNVKLPPWAKEDPLLFVTLNRQALESDYVSHHLPAWIDLIWGCKQRDVDSLNVFHPLSYEGTIDLDSITDEVERKATVGIIHNFGQTPRKLFSSVHPDRMMHGTSALRSGQFMDSWKTSICFLRVHGLKEVCHHAPFSVICTLSGLRTDIGVPVHGLTIDIVGEKIIPVPRGALIVPSRPHETIEWVNNSAGDLRVLVDRKAVEVIEAAFCTCAAFADAETVRSDSFFPVTTGIHSIIAGDWIGRLHGQAMAVDSGRCEFKRASDTKSSGADSETSAHTSDALSFRAGGVRRGFPTMVHCLHLAAINESTGYIATCSSEKLMLHTINGRSIAVLDLTDLAISQTYPPITSLAFHEREYSSQGLIATGAPDGTITFRTWNTNNTPDGEKARWEFVTLKTLKVKSPEGDGRLLRNTSPCVTAVRFVGETLYHGEDTGRAYCWELPD</sequence>
<dbReference type="PANTHER" id="PTHR46108:SF4">
    <property type="entry name" value="BLUE CHEESE"/>
    <property type="match status" value="1"/>
</dbReference>
<evidence type="ECO:0000313" key="6">
    <source>
        <dbReference type="EMBL" id="THH31660.1"/>
    </source>
</evidence>
<evidence type="ECO:0000256" key="2">
    <source>
        <dbReference type="ARBA" id="ARBA00022737"/>
    </source>
</evidence>
<comment type="caution">
    <text evidence="6">The sequence shown here is derived from an EMBL/GenBank/DDBJ whole genome shotgun (WGS) entry which is preliminary data.</text>
</comment>
<dbReference type="InterPro" id="IPR036372">
    <property type="entry name" value="BEACH_dom_sf"/>
</dbReference>
<dbReference type="SUPFAM" id="SSF50978">
    <property type="entry name" value="WD40 repeat-like"/>
    <property type="match status" value="1"/>
</dbReference>
<dbReference type="SMART" id="SM01026">
    <property type="entry name" value="Beach"/>
    <property type="match status" value="1"/>
</dbReference>
<dbReference type="Proteomes" id="UP000308730">
    <property type="component" value="Unassembled WGS sequence"/>
</dbReference>
<dbReference type="SUPFAM" id="SSF81837">
    <property type="entry name" value="BEACH domain"/>
    <property type="match status" value="1"/>
</dbReference>
<feature type="domain" description="BEACH-type PH" evidence="5">
    <location>
        <begin position="753"/>
        <end position="875"/>
    </location>
</feature>
<dbReference type="Pfam" id="PF02138">
    <property type="entry name" value="Beach"/>
    <property type="match status" value="1"/>
</dbReference>
<keyword evidence="7" id="KW-1185">Reference proteome</keyword>
<dbReference type="InterPro" id="IPR031570">
    <property type="entry name" value="NBEA/BDCP_DUF4704"/>
</dbReference>
<evidence type="ECO:0000256" key="1">
    <source>
        <dbReference type="ARBA" id="ARBA00022574"/>
    </source>
</evidence>
<feature type="compositionally biased region" description="Basic and acidic residues" evidence="3">
    <location>
        <begin position="694"/>
        <end position="707"/>
    </location>
</feature>
<keyword evidence="2" id="KW-0677">Repeat</keyword>
<dbReference type="CDD" id="cd06071">
    <property type="entry name" value="Beach"/>
    <property type="match status" value="1"/>
</dbReference>
<dbReference type="InterPro" id="IPR036322">
    <property type="entry name" value="WD40_repeat_dom_sf"/>
</dbReference>
<dbReference type="Gene3D" id="2.130.10.10">
    <property type="entry name" value="YVTN repeat-like/Quinoprotein amine dehydrogenase"/>
    <property type="match status" value="1"/>
</dbReference>
<dbReference type="InterPro" id="IPR051944">
    <property type="entry name" value="BEACH_domain_protein"/>
</dbReference>
<organism evidence="6 7">
    <name type="scientific">Antrodiella citrinella</name>
    <dbReference type="NCBI Taxonomy" id="2447956"/>
    <lineage>
        <taxon>Eukaryota</taxon>
        <taxon>Fungi</taxon>
        <taxon>Dikarya</taxon>
        <taxon>Basidiomycota</taxon>
        <taxon>Agaricomycotina</taxon>
        <taxon>Agaricomycetes</taxon>
        <taxon>Polyporales</taxon>
        <taxon>Steccherinaceae</taxon>
        <taxon>Antrodiella</taxon>
    </lineage>
</organism>
<name>A0A4S4N729_9APHY</name>
<dbReference type="OrthoDB" id="26681at2759"/>
<dbReference type="EMBL" id="SGPM01000041">
    <property type="protein sequence ID" value="THH31660.1"/>
    <property type="molecule type" value="Genomic_DNA"/>
</dbReference>
<dbReference type="InterPro" id="IPR000409">
    <property type="entry name" value="BEACH_dom"/>
</dbReference>
<evidence type="ECO:0000259" key="5">
    <source>
        <dbReference type="PROSITE" id="PS51783"/>
    </source>
</evidence>
<evidence type="ECO:0008006" key="8">
    <source>
        <dbReference type="Google" id="ProtNLM"/>
    </source>
</evidence>
<evidence type="ECO:0000313" key="7">
    <source>
        <dbReference type="Proteomes" id="UP000308730"/>
    </source>
</evidence>
<dbReference type="Gene3D" id="1.10.1540.10">
    <property type="entry name" value="BEACH domain"/>
    <property type="match status" value="1"/>
</dbReference>
<reference evidence="6 7" key="1">
    <citation type="submission" date="2019-02" db="EMBL/GenBank/DDBJ databases">
        <title>Genome sequencing of the rare red list fungi Antrodiella citrinella (Flaviporus citrinellus).</title>
        <authorList>
            <person name="Buettner E."/>
            <person name="Kellner H."/>
        </authorList>
    </citation>
    <scope>NUCLEOTIDE SEQUENCE [LARGE SCALE GENOMIC DNA]</scope>
    <source>
        <strain evidence="6 7">DSM 108506</strain>
    </source>
</reference>
<dbReference type="PROSITE" id="PS50197">
    <property type="entry name" value="BEACH"/>
    <property type="match status" value="1"/>
</dbReference>
<dbReference type="InterPro" id="IPR023362">
    <property type="entry name" value="PH-BEACH_dom"/>
</dbReference>
<dbReference type="InterPro" id="IPR015943">
    <property type="entry name" value="WD40/YVTN_repeat-like_dom_sf"/>
</dbReference>
<evidence type="ECO:0000259" key="4">
    <source>
        <dbReference type="PROSITE" id="PS50197"/>
    </source>
</evidence>
<feature type="region of interest" description="Disordered" evidence="3">
    <location>
        <begin position="694"/>
        <end position="714"/>
    </location>
</feature>
<dbReference type="PANTHER" id="PTHR46108">
    <property type="entry name" value="BLUE CHEESE"/>
    <property type="match status" value="1"/>
</dbReference>
<protein>
    <recommendedName>
        <fullName evidence="8">BEACH domain-containing protein</fullName>
    </recommendedName>
</protein>
<proteinExistence type="predicted"/>
<dbReference type="SUPFAM" id="SSF50729">
    <property type="entry name" value="PH domain-like"/>
    <property type="match status" value="1"/>
</dbReference>